<evidence type="ECO:0000256" key="1">
    <source>
        <dbReference type="SAM" id="MobiDB-lite"/>
    </source>
</evidence>
<dbReference type="AlphaFoldDB" id="A0A0M3HF52"/>
<evidence type="ECO:0000313" key="3">
    <source>
        <dbReference type="WBParaSite" id="ALUE_0000014701-mRNA-1"/>
    </source>
</evidence>
<protein>
    <submittedName>
        <fullName evidence="3">Uncharacterized protein</fullName>
    </submittedName>
</protein>
<accession>A0A0M3HF52</accession>
<proteinExistence type="predicted"/>
<feature type="region of interest" description="Disordered" evidence="1">
    <location>
        <begin position="76"/>
        <end position="97"/>
    </location>
</feature>
<name>A0A0M3HF52_ASCLU</name>
<keyword evidence="2" id="KW-1185">Reference proteome</keyword>
<sequence length="97" mass="10915">MPQWSPRRDTNILSLHYLSLHIALKDLPFKIRELPALHLPSTILDSDNTTPPFGDSWGRSRGADCTVILDLRNHKTLHPPPSTAPPRLNFGSFNPPE</sequence>
<evidence type="ECO:0000313" key="2">
    <source>
        <dbReference type="Proteomes" id="UP000036681"/>
    </source>
</evidence>
<reference evidence="3" key="1">
    <citation type="submission" date="2017-02" db="UniProtKB">
        <authorList>
            <consortium name="WormBaseParasite"/>
        </authorList>
    </citation>
    <scope>IDENTIFICATION</scope>
</reference>
<dbReference type="Proteomes" id="UP000036681">
    <property type="component" value="Unplaced"/>
</dbReference>
<dbReference type="WBParaSite" id="ALUE_0000014701-mRNA-1">
    <property type="protein sequence ID" value="ALUE_0000014701-mRNA-1"/>
    <property type="gene ID" value="ALUE_0000014701"/>
</dbReference>
<organism evidence="2 3">
    <name type="scientific">Ascaris lumbricoides</name>
    <name type="common">Giant roundworm</name>
    <dbReference type="NCBI Taxonomy" id="6252"/>
    <lineage>
        <taxon>Eukaryota</taxon>
        <taxon>Metazoa</taxon>
        <taxon>Ecdysozoa</taxon>
        <taxon>Nematoda</taxon>
        <taxon>Chromadorea</taxon>
        <taxon>Rhabditida</taxon>
        <taxon>Spirurina</taxon>
        <taxon>Ascaridomorpha</taxon>
        <taxon>Ascaridoidea</taxon>
        <taxon>Ascarididae</taxon>
        <taxon>Ascaris</taxon>
    </lineage>
</organism>